<accession>A0ACB9GA80</accession>
<dbReference type="EMBL" id="CM042010">
    <property type="protein sequence ID" value="KAI3780334.1"/>
    <property type="molecule type" value="Genomic_DNA"/>
</dbReference>
<comment type="caution">
    <text evidence="1">The sequence shown here is derived from an EMBL/GenBank/DDBJ whole genome shotgun (WGS) entry which is preliminary data.</text>
</comment>
<name>A0ACB9GA80_CICIN</name>
<keyword evidence="2" id="KW-1185">Reference proteome</keyword>
<protein>
    <submittedName>
        <fullName evidence="1">Uncharacterized protein</fullName>
    </submittedName>
</protein>
<sequence>MRKETSRTQALNSGSEDDRSIGLVGLKVELKKSSVSEGSCISSKVMSKSPLSKERKSSGYGGYGVVCEEVADGGGESDPGS</sequence>
<reference evidence="1 2" key="2">
    <citation type="journal article" date="2022" name="Mol. Ecol. Resour.">
        <title>The genomes of chicory, endive, great burdock and yacon provide insights into Asteraceae paleo-polyploidization history and plant inulin production.</title>
        <authorList>
            <person name="Fan W."/>
            <person name="Wang S."/>
            <person name="Wang H."/>
            <person name="Wang A."/>
            <person name="Jiang F."/>
            <person name="Liu H."/>
            <person name="Zhao H."/>
            <person name="Xu D."/>
            <person name="Zhang Y."/>
        </authorList>
    </citation>
    <scope>NUCLEOTIDE SEQUENCE [LARGE SCALE GENOMIC DNA]</scope>
    <source>
        <strain evidence="2">cv. Punajuju</strain>
        <tissue evidence="1">Leaves</tissue>
    </source>
</reference>
<reference evidence="2" key="1">
    <citation type="journal article" date="2022" name="Mol. Ecol. Resour.">
        <title>The genomes of chicory, endive, great burdock and yacon provide insights into Asteraceae palaeo-polyploidization history and plant inulin production.</title>
        <authorList>
            <person name="Fan W."/>
            <person name="Wang S."/>
            <person name="Wang H."/>
            <person name="Wang A."/>
            <person name="Jiang F."/>
            <person name="Liu H."/>
            <person name="Zhao H."/>
            <person name="Xu D."/>
            <person name="Zhang Y."/>
        </authorList>
    </citation>
    <scope>NUCLEOTIDE SEQUENCE [LARGE SCALE GENOMIC DNA]</scope>
    <source>
        <strain evidence="2">cv. Punajuju</strain>
    </source>
</reference>
<organism evidence="1 2">
    <name type="scientific">Cichorium intybus</name>
    <name type="common">Chicory</name>
    <dbReference type="NCBI Taxonomy" id="13427"/>
    <lineage>
        <taxon>Eukaryota</taxon>
        <taxon>Viridiplantae</taxon>
        <taxon>Streptophyta</taxon>
        <taxon>Embryophyta</taxon>
        <taxon>Tracheophyta</taxon>
        <taxon>Spermatophyta</taxon>
        <taxon>Magnoliopsida</taxon>
        <taxon>eudicotyledons</taxon>
        <taxon>Gunneridae</taxon>
        <taxon>Pentapetalae</taxon>
        <taxon>asterids</taxon>
        <taxon>campanulids</taxon>
        <taxon>Asterales</taxon>
        <taxon>Asteraceae</taxon>
        <taxon>Cichorioideae</taxon>
        <taxon>Cichorieae</taxon>
        <taxon>Cichoriinae</taxon>
        <taxon>Cichorium</taxon>
    </lineage>
</organism>
<dbReference type="Proteomes" id="UP001055811">
    <property type="component" value="Linkage Group LG02"/>
</dbReference>
<evidence type="ECO:0000313" key="1">
    <source>
        <dbReference type="EMBL" id="KAI3780334.1"/>
    </source>
</evidence>
<evidence type="ECO:0000313" key="2">
    <source>
        <dbReference type="Proteomes" id="UP001055811"/>
    </source>
</evidence>
<proteinExistence type="predicted"/>
<gene>
    <name evidence="1" type="ORF">L2E82_10312</name>
</gene>